<evidence type="ECO:0000256" key="1">
    <source>
        <dbReference type="SAM" id="SignalP"/>
    </source>
</evidence>
<sequence length="150" mass="16779">MSVFKEKVMHTALFTLVLLLVTVAPGLVTAQAYETTARRFCVNALGQSKYDATQCLLKPRGFNIGSRDPAVLTYLCCLGSFNDVTYNYVPYVAQGLIMTIVNSASASNLLRIGSFIGKCSRRKVKVSLKDFNYWNRNGRTLKVCHSPWRK</sequence>
<evidence type="ECO:0000313" key="2">
    <source>
        <dbReference type="EMBL" id="KAK3801578.1"/>
    </source>
</evidence>
<reference evidence="2" key="1">
    <citation type="journal article" date="2023" name="G3 (Bethesda)">
        <title>A reference genome for the long-term kleptoplast-retaining sea slug Elysia crispata morphotype clarki.</title>
        <authorList>
            <person name="Eastman K.E."/>
            <person name="Pendleton A.L."/>
            <person name="Shaikh M.A."/>
            <person name="Suttiyut T."/>
            <person name="Ogas R."/>
            <person name="Tomko P."/>
            <person name="Gavelis G."/>
            <person name="Widhalm J.R."/>
            <person name="Wisecaver J.H."/>
        </authorList>
    </citation>
    <scope>NUCLEOTIDE SEQUENCE</scope>
    <source>
        <strain evidence="2">ECLA1</strain>
    </source>
</reference>
<dbReference type="Proteomes" id="UP001283361">
    <property type="component" value="Unassembled WGS sequence"/>
</dbReference>
<dbReference type="AlphaFoldDB" id="A0AAE1B8D3"/>
<name>A0AAE1B8D3_9GAST</name>
<comment type="caution">
    <text evidence="2">The sequence shown here is derived from an EMBL/GenBank/DDBJ whole genome shotgun (WGS) entry which is preliminary data.</text>
</comment>
<accession>A0AAE1B8D3</accession>
<evidence type="ECO:0000313" key="3">
    <source>
        <dbReference type="Proteomes" id="UP001283361"/>
    </source>
</evidence>
<dbReference type="EMBL" id="JAWDGP010000301">
    <property type="protein sequence ID" value="KAK3801578.1"/>
    <property type="molecule type" value="Genomic_DNA"/>
</dbReference>
<gene>
    <name evidence="2" type="ORF">RRG08_033798</name>
</gene>
<feature type="signal peptide" evidence="1">
    <location>
        <begin position="1"/>
        <end position="30"/>
    </location>
</feature>
<keyword evidence="3" id="KW-1185">Reference proteome</keyword>
<feature type="chain" id="PRO_5042233537" evidence="1">
    <location>
        <begin position="31"/>
        <end position="150"/>
    </location>
</feature>
<organism evidence="2 3">
    <name type="scientific">Elysia crispata</name>
    <name type="common">lettuce slug</name>
    <dbReference type="NCBI Taxonomy" id="231223"/>
    <lineage>
        <taxon>Eukaryota</taxon>
        <taxon>Metazoa</taxon>
        <taxon>Spiralia</taxon>
        <taxon>Lophotrochozoa</taxon>
        <taxon>Mollusca</taxon>
        <taxon>Gastropoda</taxon>
        <taxon>Heterobranchia</taxon>
        <taxon>Euthyneura</taxon>
        <taxon>Panpulmonata</taxon>
        <taxon>Sacoglossa</taxon>
        <taxon>Placobranchoidea</taxon>
        <taxon>Plakobranchidae</taxon>
        <taxon>Elysia</taxon>
    </lineage>
</organism>
<keyword evidence="1" id="KW-0732">Signal</keyword>
<proteinExistence type="predicted"/>
<protein>
    <submittedName>
        <fullName evidence="2">Uncharacterized protein</fullName>
    </submittedName>
</protein>